<dbReference type="PROSITE" id="PS50088">
    <property type="entry name" value="ANK_REPEAT"/>
    <property type="match status" value="1"/>
</dbReference>
<proteinExistence type="predicted"/>
<sequence>MLKHTPPPRRAISTLLIALGLAAGPTLALAQPSPTQLIRELGAQTRAAADGRVDHAQAAEAAAAAQVRALVEQNPGHAALTDPDASGATPLMQAAVNGYAEVVDALLADAGVRAGIDRLDRQGASAWMLSQFARPLTLLSCHPQAATRERALLWLPLQRRAAYFVHGQTTAFERIGAALVKAGARADMAAAKAAWLARCPGHDAATAARIAQADNLLVPLLRDSESRLSAFLQALRANELPTLPNTASPIVARPPKPANPAASPKAGMVCTKMARPQVPTLNWRGEVTLHLTAEVHAGLPAVAQIRVIDGRLDARTEALLHTMLLQALSGYDCPGDHLFDQEFRFKVQ</sequence>
<evidence type="ECO:0008006" key="6">
    <source>
        <dbReference type="Google" id="ProtNLM"/>
    </source>
</evidence>
<protein>
    <recommendedName>
        <fullName evidence="6">Ankyrin repeat domain-containing protein</fullName>
    </recommendedName>
</protein>
<evidence type="ECO:0000313" key="5">
    <source>
        <dbReference type="Proteomes" id="UP001606301"/>
    </source>
</evidence>
<dbReference type="InterPro" id="IPR002110">
    <property type="entry name" value="Ankyrin_rpt"/>
</dbReference>
<keyword evidence="3" id="KW-0732">Signal</keyword>
<dbReference type="Gene3D" id="1.25.40.20">
    <property type="entry name" value="Ankyrin repeat-containing domain"/>
    <property type="match status" value="1"/>
</dbReference>
<name>A0ABW7FJD1_9BURK</name>
<evidence type="ECO:0000256" key="1">
    <source>
        <dbReference type="PROSITE-ProRule" id="PRU00023"/>
    </source>
</evidence>
<feature type="signal peptide" evidence="3">
    <location>
        <begin position="1"/>
        <end position="30"/>
    </location>
</feature>
<keyword evidence="1" id="KW-0040">ANK repeat</keyword>
<feature type="region of interest" description="Disordered" evidence="2">
    <location>
        <begin position="246"/>
        <end position="267"/>
    </location>
</feature>
<evidence type="ECO:0000256" key="2">
    <source>
        <dbReference type="SAM" id="MobiDB-lite"/>
    </source>
</evidence>
<reference evidence="4 5" key="1">
    <citation type="submission" date="2024-08" db="EMBL/GenBank/DDBJ databases">
        <authorList>
            <person name="Lu H."/>
        </authorList>
    </citation>
    <scope>NUCLEOTIDE SEQUENCE [LARGE SCALE GENOMIC DNA]</scope>
    <source>
        <strain evidence="4 5">LKC17W</strain>
    </source>
</reference>
<feature type="repeat" description="ANK" evidence="1">
    <location>
        <begin position="86"/>
        <end position="107"/>
    </location>
</feature>
<dbReference type="RefSeq" id="WP_394397773.1">
    <property type="nucleotide sequence ID" value="NZ_JBIGHW010000005.1"/>
</dbReference>
<gene>
    <name evidence="4" type="ORF">ACG0Z3_12285</name>
</gene>
<organism evidence="4 5">
    <name type="scientific">Pelomonas margarita</name>
    <dbReference type="NCBI Taxonomy" id="3299031"/>
    <lineage>
        <taxon>Bacteria</taxon>
        <taxon>Pseudomonadati</taxon>
        <taxon>Pseudomonadota</taxon>
        <taxon>Betaproteobacteria</taxon>
        <taxon>Burkholderiales</taxon>
        <taxon>Sphaerotilaceae</taxon>
        <taxon>Roseateles</taxon>
    </lineage>
</organism>
<dbReference type="SUPFAM" id="SSF48403">
    <property type="entry name" value="Ankyrin repeat"/>
    <property type="match status" value="1"/>
</dbReference>
<dbReference type="Pfam" id="PF00023">
    <property type="entry name" value="Ank"/>
    <property type="match status" value="1"/>
</dbReference>
<keyword evidence="5" id="KW-1185">Reference proteome</keyword>
<dbReference type="PROSITE" id="PS50297">
    <property type="entry name" value="ANK_REP_REGION"/>
    <property type="match status" value="1"/>
</dbReference>
<evidence type="ECO:0000256" key="3">
    <source>
        <dbReference type="SAM" id="SignalP"/>
    </source>
</evidence>
<accession>A0ABW7FJD1</accession>
<dbReference type="Proteomes" id="UP001606301">
    <property type="component" value="Unassembled WGS sequence"/>
</dbReference>
<dbReference type="EMBL" id="JBIGHW010000005">
    <property type="protein sequence ID" value="MFG6441456.1"/>
    <property type="molecule type" value="Genomic_DNA"/>
</dbReference>
<dbReference type="InterPro" id="IPR036770">
    <property type="entry name" value="Ankyrin_rpt-contain_sf"/>
</dbReference>
<evidence type="ECO:0000313" key="4">
    <source>
        <dbReference type="EMBL" id="MFG6441456.1"/>
    </source>
</evidence>
<comment type="caution">
    <text evidence="4">The sequence shown here is derived from an EMBL/GenBank/DDBJ whole genome shotgun (WGS) entry which is preliminary data.</text>
</comment>
<feature type="chain" id="PRO_5045970072" description="Ankyrin repeat domain-containing protein" evidence="3">
    <location>
        <begin position="31"/>
        <end position="348"/>
    </location>
</feature>